<name>A0A813URK6_9BILA</name>
<feature type="signal peptide" evidence="1">
    <location>
        <begin position="1"/>
        <end position="16"/>
    </location>
</feature>
<evidence type="ECO:0000313" key="3">
    <source>
        <dbReference type="EMBL" id="CAF0827362.1"/>
    </source>
</evidence>
<feature type="domain" description="Cystatin" evidence="2">
    <location>
        <begin position="27"/>
        <end position="79"/>
    </location>
</feature>
<dbReference type="Proteomes" id="UP000663832">
    <property type="component" value="Unassembled WGS sequence"/>
</dbReference>
<evidence type="ECO:0000259" key="2">
    <source>
        <dbReference type="Pfam" id="PF00031"/>
    </source>
</evidence>
<dbReference type="AlphaFoldDB" id="A0A813URK6"/>
<dbReference type="GO" id="GO:0004869">
    <property type="term" value="F:cysteine-type endopeptidase inhibitor activity"/>
    <property type="evidence" value="ECO:0007669"/>
    <property type="project" value="InterPro"/>
</dbReference>
<dbReference type="Pfam" id="PF00031">
    <property type="entry name" value="Cystatin"/>
    <property type="match status" value="1"/>
</dbReference>
<accession>A0A813URK6</accession>
<reference evidence="3" key="1">
    <citation type="submission" date="2021-02" db="EMBL/GenBank/DDBJ databases">
        <authorList>
            <person name="Nowell W R."/>
        </authorList>
    </citation>
    <scope>NUCLEOTIDE SEQUENCE</scope>
</reference>
<dbReference type="SUPFAM" id="SSF54403">
    <property type="entry name" value="Cystatin/monellin"/>
    <property type="match status" value="1"/>
</dbReference>
<comment type="caution">
    <text evidence="3">The sequence shown here is derived from an EMBL/GenBank/DDBJ whole genome shotgun (WGS) entry which is preliminary data.</text>
</comment>
<dbReference type="OrthoDB" id="2016588at2759"/>
<proteinExistence type="predicted"/>
<keyword evidence="4" id="KW-1185">Reference proteome</keyword>
<dbReference type="Gene3D" id="3.10.450.10">
    <property type="match status" value="1"/>
</dbReference>
<feature type="chain" id="PRO_5032895260" description="Cystatin domain-containing protein" evidence="1">
    <location>
        <begin position="17"/>
        <end position="108"/>
    </location>
</feature>
<dbReference type="InterPro" id="IPR046350">
    <property type="entry name" value="Cystatin_sf"/>
</dbReference>
<evidence type="ECO:0000313" key="4">
    <source>
        <dbReference type="Proteomes" id="UP000663832"/>
    </source>
</evidence>
<dbReference type="EMBL" id="CAJNOM010000022">
    <property type="protein sequence ID" value="CAF0827362.1"/>
    <property type="molecule type" value="Genomic_DNA"/>
</dbReference>
<gene>
    <name evidence="3" type="ORF">QVE165_LOCUS5595</name>
</gene>
<sequence>MFKLLVVLSLIAAIQGQIAGGFTDRPDLLEQSSTRSMIRLAVNDLQAKQNLLVSPIKVLSVATQVVNGINYRIVFTARSMGSDSVLTCTSKVYQQFTGVQSVSSVNCA</sequence>
<evidence type="ECO:0000256" key="1">
    <source>
        <dbReference type="SAM" id="SignalP"/>
    </source>
</evidence>
<keyword evidence="1" id="KW-0732">Signal</keyword>
<protein>
    <recommendedName>
        <fullName evidence="2">Cystatin domain-containing protein</fullName>
    </recommendedName>
</protein>
<dbReference type="InterPro" id="IPR000010">
    <property type="entry name" value="Cystatin_dom"/>
</dbReference>
<organism evidence="3 4">
    <name type="scientific">Adineta steineri</name>
    <dbReference type="NCBI Taxonomy" id="433720"/>
    <lineage>
        <taxon>Eukaryota</taxon>
        <taxon>Metazoa</taxon>
        <taxon>Spiralia</taxon>
        <taxon>Gnathifera</taxon>
        <taxon>Rotifera</taxon>
        <taxon>Eurotatoria</taxon>
        <taxon>Bdelloidea</taxon>
        <taxon>Adinetida</taxon>
        <taxon>Adinetidae</taxon>
        <taxon>Adineta</taxon>
    </lineage>
</organism>